<keyword evidence="6 7" id="KW-0472">Membrane</keyword>
<organism evidence="8 9">
    <name type="scientific">Candidatus Lachnoclostridium pullistercoris</name>
    <dbReference type="NCBI Taxonomy" id="2838632"/>
    <lineage>
        <taxon>Bacteria</taxon>
        <taxon>Bacillati</taxon>
        <taxon>Bacillota</taxon>
        <taxon>Clostridia</taxon>
        <taxon>Lachnospirales</taxon>
        <taxon>Lachnospiraceae</taxon>
    </lineage>
</organism>
<evidence type="ECO:0000256" key="1">
    <source>
        <dbReference type="ARBA" id="ARBA00004651"/>
    </source>
</evidence>
<sequence>MIFYQLFKTFFLLGLFSFGGGYASMELIRSRVVAEQHWLTDWEYTDIISIAEMTPGPLGINIASFVGTRTAGIPGTLTATFSYILPAMVIVLILSWFYDKYRSLEGVQGVLKGLRPAVVAMIIAAAVRLAGTAWWNGLSEISLAGTNWTALLLSLVLFLLLQKKKLGPIKAILSSGIIGGLLYWILGAV</sequence>
<evidence type="ECO:0000256" key="5">
    <source>
        <dbReference type="ARBA" id="ARBA00022989"/>
    </source>
</evidence>
<reference evidence="8" key="2">
    <citation type="submission" date="2021-04" db="EMBL/GenBank/DDBJ databases">
        <authorList>
            <person name="Gilroy R."/>
        </authorList>
    </citation>
    <scope>NUCLEOTIDE SEQUENCE</scope>
    <source>
        <strain evidence="8">CHK183-5548</strain>
    </source>
</reference>
<dbReference type="Proteomes" id="UP000823883">
    <property type="component" value="Unassembled WGS sequence"/>
</dbReference>
<evidence type="ECO:0000256" key="3">
    <source>
        <dbReference type="ARBA" id="ARBA00022475"/>
    </source>
</evidence>
<dbReference type="EMBL" id="DWWL01000007">
    <property type="protein sequence ID" value="HJC46634.1"/>
    <property type="molecule type" value="Genomic_DNA"/>
</dbReference>
<reference evidence="8" key="1">
    <citation type="journal article" date="2021" name="PeerJ">
        <title>Extensive microbial diversity within the chicken gut microbiome revealed by metagenomics and culture.</title>
        <authorList>
            <person name="Gilroy R."/>
            <person name="Ravi A."/>
            <person name="Getino M."/>
            <person name="Pursley I."/>
            <person name="Horton D.L."/>
            <person name="Alikhan N.F."/>
            <person name="Baker D."/>
            <person name="Gharbi K."/>
            <person name="Hall N."/>
            <person name="Watson M."/>
            <person name="Adriaenssens E.M."/>
            <person name="Foster-Nyarko E."/>
            <person name="Jarju S."/>
            <person name="Secka A."/>
            <person name="Antonio M."/>
            <person name="Oren A."/>
            <person name="Chaudhuri R.R."/>
            <person name="La Ragione R."/>
            <person name="Hildebrand F."/>
            <person name="Pallen M.J."/>
        </authorList>
    </citation>
    <scope>NUCLEOTIDE SEQUENCE</scope>
    <source>
        <strain evidence="8">CHK183-5548</strain>
    </source>
</reference>
<evidence type="ECO:0000313" key="8">
    <source>
        <dbReference type="EMBL" id="HJC46634.1"/>
    </source>
</evidence>
<keyword evidence="4 7" id="KW-0812">Transmembrane</keyword>
<feature type="transmembrane region" description="Helical" evidence="7">
    <location>
        <begin position="141"/>
        <end position="161"/>
    </location>
</feature>
<proteinExistence type="inferred from homology"/>
<dbReference type="Pfam" id="PF02417">
    <property type="entry name" value="Chromate_transp"/>
    <property type="match status" value="1"/>
</dbReference>
<evidence type="ECO:0000256" key="4">
    <source>
        <dbReference type="ARBA" id="ARBA00022692"/>
    </source>
</evidence>
<comment type="subcellular location">
    <subcellularLocation>
        <location evidence="1">Cell membrane</location>
        <topology evidence="1">Multi-pass membrane protein</topology>
    </subcellularLocation>
</comment>
<comment type="similarity">
    <text evidence="2">Belongs to the chromate ion transporter (CHR) (TC 2.A.51) family.</text>
</comment>
<feature type="transmembrane region" description="Helical" evidence="7">
    <location>
        <begin position="118"/>
        <end position="135"/>
    </location>
</feature>
<dbReference type="AlphaFoldDB" id="A0A9D2T5Q6"/>
<keyword evidence="3" id="KW-1003">Cell membrane</keyword>
<gene>
    <name evidence="8" type="ORF">IAA04_01120</name>
</gene>
<dbReference type="PANTHER" id="PTHR43663">
    <property type="entry name" value="CHROMATE TRANSPORT PROTEIN-RELATED"/>
    <property type="match status" value="1"/>
</dbReference>
<feature type="transmembrane region" description="Helical" evidence="7">
    <location>
        <begin position="80"/>
        <end position="98"/>
    </location>
</feature>
<dbReference type="InterPro" id="IPR003370">
    <property type="entry name" value="Chromate_transpt"/>
</dbReference>
<name>A0A9D2T5Q6_9FIRM</name>
<dbReference type="GO" id="GO:0005886">
    <property type="term" value="C:plasma membrane"/>
    <property type="evidence" value="ECO:0007669"/>
    <property type="project" value="UniProtKB-SubCell"/>
</dbReference>
<dbReference type="InterPro" id="IPR052518">
    <property type="entry name" value="CHR_Transporter"/>
</dbReference>
<comment type="caution">
    <text evidence="8">The sequence shown here is derived from an EMBL/GenBank/DDBJ whole genome shotgun (WGS) entry which is preliminary data.</text>
</comment>
<feature type="transmembrane region" description="Helical" evidence="7">
    <location>
        <begin position="168"/>
        <end position="186"/>
    </location>
</feature>
<evidence type="ECO:0000256" key="6">
    <source>
        <dbReference type="ARBA" id="ARBA00023136"/>
    </source>
</evidence>
<protein>
    <submittedName>
        <fullName evidence="8">Chromate transporter</fullName>
    </submittedName>
</protein>
<evidence type="ECO:0000256" key="2">
    <source>
        <dbReference type="ARBA" id="ARBA00005262"/>
    </source>
</evidence>
<dbReference type="PANTHER" id="PTHR43663:SF1">
    <property type="entry name" value="CHROMATE TRANSPORTER"/>
    <property type="match status" value="1"/>
</dbReference>
<keyword evidence="5 7" id="KW-1133">Transmembrane helix</keyword>
<evidence type="ECO:0000256" key="7">
    <source>
        <dbReference type="SAM" id="Phobius"/>
    </source>
</evidence>
<evidence type="ECO:0000313" key="9">
    <source>
        <dbReference type="Proteomes" id="UP000823883"/>
    </source>
</evidence>
<dbReference type="GO" id="GO:0015109">
    <property type="term" value="F:chromate transmembrane transporter activity"/>
    <property type="evidence" value="ECO:0007669"/>
    <property type="project" value="InterPro"/>
</dbReference>
<accession>A0A9D2T5Q6</accession>